<protein>
    <submittedName>
        <fullName evidence="1">Uncharacterized protein</fullName>
    </submittedName>
</protein>
<gene>
    <name evidence="1" type="ORF">PG991_011945</name>
</gene>
<sequence>MVATEPVEWVAIEFAEDVPVCFVFAEELPDILEVPEPVEPETVLVASRDELDNVASVVPPVEVLSVVVPDGVLELCRMVEDWVLDWDELVVIPSVREILCVLTDDGSLEIVETEPDSVLECEETDVDDLVCVECEIRPVEEIVIEPKEDVVSAVAAEELLVCVEMRPEDFDKVGLNWVSFVVPLVF</sequence>
<comment type="caution">
    <text evidence="1">The sequence shown here is derived from an EMBL/GenBank/DDBJ whole genome shotgun (WGS) entry which is preliminary data.</text>
</comment>
<reference evidence="1 2" key="1">
    <citation type="submission" date="2023-01" db="EMBL/GenBank/DDBJ databases">
        <title>Analysis of 21 Apiospora genomes using comparative genomics revels a genus with tremendous synthesis potential of carbohydrate active enzymes and secondary metabolites.</title>
        <authorList>
            <person name="Sorensen T."/>
        </authorList>
    </citation>
    <scope>NUCLEOTIDE SEQUENCE [LARGE SCALE GENOMIC DNA]</scope>
    <source>
        <strain evidence="1 2">CBS 20057</strain>
    </source>
</reference>
<accession>A0ABR1RGM2</accession>
<dbReference type="Proteomes" id="UP001396898">
    <property type="component" value="Unassembled WGS sequence"/>
</dbReference>
<evidence type="ECO:0000313" key="1">
    <source>
        <dbReference type="EMBL" id="KAK8009394.1"/>
    </source>
</evidence>
<organism evidence="1 2">
    <name type="scientific">Apiospora marii</name>
    <dbReference type="NCBI Taxonomy" id="335849"/>
    <lineage>
        <taxon>Eukaryota</taxon>
        <taxon>Fungi</taxon>
        <taxon>Dikarya</taxon>
        <taxon>Ascomycota</taxon>
        <taxon>Pezizomycotina</taxon>
        <taxon>Sordariomycetes</taxon>
        <taxon>Xylariomycetidae</taxon>
        <taxon>Amphisphaeriales</taxon>
        <taxon>Apiosporaceae</taxon>
        <taxon>Apiospora</taxon>
    </lineage>
</organism>
<dbReference type="EMBL" id="JAQQWI010000016">
    <property type="protein sequence ID" value="KAK8009394.1"/>
    <property type="molecule type" value="Genomic_DNA"/>
</dbReference>
<evidence type="ECO:0000313" key="2">
    <source>
        <dbReference type="Proteomes" id="UP001396898"/>
    </source>
</evidence>
<keyword evidence="2" id="KW-1185">Reference proteome</keyword>
<proteinExistence type="predicted"/>
<name>A0ABR1RGM2_9PEZI</name>